<proteinExistence type="predicted"/>
<accession>A0A1K0HMQ8</accession>
<sequence length="146" mass="16439">MTDRSLPTTFLRVFISNHKAVILSNLFFFRASPSGMPRTAQALAPSVWSEQRYLVVPGSGRTTRTTDSIRALNPVQHCRPMVFRSTSQDAALERSSQVQPRHSTTRSLVFPGNAPAPNRWREWLSQSCRICFFEHSAESSHSCVTT</sequence>
<evidence type="ECO:0000256" key="1">
    <source>
        <dbReference type="SAM" id="MobiDB-lite"/>
    </source>
</evidence>
<evidence type="ECO:0000313" key="3">
    <source>
        <dbReference type="Proteomes" id="UP000179920"/>
    </source>
</evidence>
<organism evidence="2 3">
    <name type="scientific">Ustilago bromivora</name>
    <dbReference type="NCBI Taxonomy" id="307758"/>
    <lineage>
        <taxon>Eukaryota</taxon>
        <taxon>Fungi</taxon>
        <taxon>Dikarya</taxon>
        <taxon>Basidiomycota</taxon>
        <taxon>Ustilaginomycotina</taxon>
        <taxon>Ustilaginomycetes</taxon>
        <taxon>Ustilaginales</taxon>
        <taxon>Ustilaginaceae</taxon>
        <taxon>Ustilago</taxon>
    </lineage>
</organism>
<dbReference type="Proteomes" id="UP000179920">
    <property type="component" value="Chromosome XXIII"/>
</dbReference>
<name>A0A1K0HMQ8_9BASI</name>
<dbReference type="EMBL" id="LT558139">
    <property type="protein sequence ID" value="SAM86520.1"/>
    <property type="molecule type" value="Genomic_DNA"/>
</dbReference>
<dbReference type="AlphaFoldDB" id="A0A1K0HMQ8"/>
<gene>
    <name evidence="2" type="ORF">UBRO_20988</name>
</gene>
<feature type="compositionally biased region" description="Polar residues" evidence="1">
    <location>
        <begin position="89"/>
        <end position="107"/>
    </location>
</feature>
<feature type="region of interest" description="Disordered" evidence="1">
    <location>
        <begin position="89"/>
        <end position="110"/>
    </location>
</feature>
<evidence type="ECO:0000313" key="2">
    <source>
        <dbReference type="EMBL" id="SAM86520.1"/>
    </source>
</evidence>
<protein>
    <submittedName>
        <fullName evidence="2">Uncharacterized protein</fullName>
    </submittedName>
</protein>
<reference evidence="3" key="1">
    <citation type="submission" date="2016-04" db="EMBL/GenBank/DDBJ databases">
        <authorList>
            <person name="Guldener U."/>
            <person name="Guldener U."/>
        </authorList>
    </citation>
    <scope>NUCLEOTIDE SEQUENCE [LARGE SCALE GENOMIC DNA]</scope>
    <source>
        <strain evidence="3">UB2112</strain>
    </source>
</reference>